<dbReference type="Proteomes" id="UP000058613">
    <property type="component" value="Chromosome"/>
</dbReference>
<dbReference type="RefSeq" id="WP_055410288.1">
    <property type="nucleotide sequence ID" value="NZ_CP013011.1"/>
</dbReference>
<feature type="compositionally biased region" description="Basic and acidic residues" evidence="1">
    <location>
        <begin position="96"/>
        <end position="109"/>
    </location>
</feature>
<name>A0A0P0N589_9CREN</name>
<evidence type="ECO:0000313" key="3">
    <source>
        <dbReference type="Proteomes" id="UP000058613"/>
    </source>
</evidence>
<feature type="region of interest" description="Disordered" evidence="1">
    <location>
        <begin position="83"/>
        <end position="109"/>
    </location>
</feature>
<dbReference type="EMBL" id="CP013011">
    <property type="protein sequence ID" value="ALL01948.1"/>
    <property type="molecule type" value="Genomic_DNA"/>
</dbReference>
<accession>A0A0P0N589</accession>
<evidence type="ECO:0000256" key="1">
    <source>
        <dbReference type="SAM" id="MobiDB-lite"/>
    </source>
</evidence>
<dbReference type="KEGG" id="pdl:Pyrde_1905"/>
<gene>
    <name evidence="2" type="ORF">Pyrde_1905</name>
</gene>
<dbReference type="AlphaFoldDB" id="A0A0P0N589"/>
<dbReference type="GeneID" id="26100245"/>
<proteinExistence type="predicted"/>
<evidence type="ECO:0000313" key="2">
    <source>
        <dbReference type="EMBL" id="ALL01948.1"/>
    </source>
</evidence>
<dbReference type="STRING" id="1273541.Pyrde_1905"/>
<reference evidence="2 3" key="1">
    <citation type="submission" date="2015-10" db="EMBL/GenBank/DDBJ databases">
        <title>Complete genome sequence of hyperthermophilic archaeon Pyrodictium delaneyi Su06.</title>
        <authorList>
            <person name="Jung J.-H."/>
            <person name="Lin J."/>
            <person name="Holden J.F."/>
            <person name="Park C.-S."/>
        </authorList>
    </citation>
    <scope>NUCLEOTIDE SEQUENCE [LARGE SCALE GENOMIC DNA]</scope>
    <source>
        <strain evidence="2 3">Su06</strain>
    </source>
</reference>
<protein>
    <submittedName>
        <fullName evidence="2">Uncharacterized protein</fullName>
    </submittedName>
</protein>
<sequence length="109" mass="12657">MLWGRRKSRPRVEYEYVLEVEPLVSAEENVFEYLAAPYEKFAEVLAENIRLKWALTAGKLLAYKRAHEIARRRITWLARNILAPPRQPPGSPLRPGARDGEAERKEEEA</sequence>
<organism evidence="2 3">
    <name type="scientific">Pyrodictium delaneyi</name>
    <dbReference type="NCBI Taxonomy" id="1273541"/>
    <lineage>
        <taxon>Archaea</taxon>
        <taxon>Thermoproteota</taxon>
        <taxon>Thermoprotei</taxon>
        <taxon>Desulfurococcales</taxon>
        <taxon>Pyrodictiaceae</taxon>
        <taxon>Pyrodictium</taxon>
    </lineage>
</organism>